<dbReference type="PANTHER" id="PTHR43744:SF8">
    <property type="entry name" value="SN-GLYCEROL-3-PHOSPHATE TRANSPORT SYSTEM PERMEASE PROTEIN UGPE"/>
    <property type="match status" value="1"/>
</dbReference>
<dbReference type="GO" id="GO:0055085">
    <property type="term" value="P:transmembrane transport"/>
    <property type="evidence" value="ECO:0007669"/>
    <property type="project" value="InterPro"/>
</dbReference>
<keyword evidence="6 7" id="KW-0472">Membrane</keyword>
<dbReference type="Proteomes" id="UP000250369">
    <property type="component" value="Unassembled WGS sequence"/>
</dbReference>
<evidence type="ECO:0000256" key="6">
    <source>
        <dbReference type="ARBA" id="ARBA00023136"/>
    </source>
</evidence>
<name>A0A329MD77_9BACL</name>
<feature type="transmembrane region" description="Helical" evidence="7">
    <location>
        <begin position="83"/>
        <end position="103"/>
    </location>
</feature>
<dbReference type="InterPro" id="IPR035906">
    <property type="entry name" value="MetI-like_sf"/>
</dbReference>
<accession>A0A329MD77</accession>
<dbReference type="PANTHER" id="PTHR43744">
    <property type="entry name" value="ABC TRANSPORTER PERMEASE PROTEIN MG189-RELATED-RELATED"/>
    <property type="match status" value="1"/>
</dbReference>
<dbReference type="InterPro" id="IPR000515">
    <property type="entry name" value="MetI-like"/>
</dbReference>
<feature type="transmembrane region" description="Helical" evidence="7">
    <location>
        <begin position="192"/>
        <end position="214"/>
    </location>
</feature>
<gene>
    <name evidence="9" type="ORF">DQG23_25650</name>
</gene>
<evidence type="ECO:0000256" key="3">
    <source>
        <dbReference type="ARBA" id="ARBA00022475"/>
    </source>
</evidence>
<feature type="transmembrane region" description="Helical" evidence="7">
    <location>
        <begin position="21"/>
        <end position="43"/>
    </location>
</feature>
<evidence type="ECO:0000256" key="2">
    <source>
        <dbReference type="ARBA" id="ARBA00022448"/>
    </source>
</evidence>
<keyword evidence="3" id="KW-1003">Cell membrane</keyword>
<feature type="domain" description="ABC transmembrane type-1" evidence="8">
    <location>
        <begin position="80"/>
        <end position="279"/>
    </location>
</feature>
<feature type="transmembrane region" description="Helical" evidence="7">
    <location>
        <begin position="220"/>
        <end position="243"/>
    </location>
</feature>
<protein>
    <recommendedName>
        <fullName evidence="8">ABC transmembrane type-1 domain-containing protein</fullName>
    </recommendedName>
</protein>
<evidence type="ECO:0000313" key="9">
    <source>
        <dbReference type="EMBL" id="RAV17800.1"/>
    </source>
</evidence>
<reference evidence="9 10" key="1">
    <citation type="journal article" date="2009" name="Int. J. Syst. Evol. Microbiol.">
        <title>Paenibacillus contaminans sp. nov., isolated from a contaminated laboratory plate.</title>
        <authorList>
            <person name="Chou J.H."/>
            <person name="Lee J.H."/>
            <person name="Lin M.C."/>
            <person name="Chang P.S."/>
            <person name="Arun A.B."/>
            <person name="Young C.C."/>
            <person name="Chen W.M."/>
        </authorList>
    </citation>
    <scope>NUCLEOTIDE SEQUENCE [LARGE SCALE GENOMIC DNA]</scope>
    <source>
        <strain evidence="9 10">CKOBP-6</strain>
    </source>
</reference>
<feature type="transmembrane region" description="Helical" evidence="7">
    <location>
        <begin position="264"/>
        <end position="284"/>
    </location>
</feature>
<dbReference type="CDD" id="cd06261">
    <property type="entry name" value="TM_PBP2"/>
    <property type="match status" value="1"/>
</dbReference>
<feature type="transmembrane region" description="Helical" evidence="7">
    <location>
        <begin position="152"/>
        <end position="171"/>
    </location>
</feature>
<keyword evidence="2 7" id="KW-0813">Transport</keyword>
<evidence type="ECO:0000256" key="7">
    <source>
        <dbReference type="RuleBase" id="RU363032"/>
    </source>
</evidence>
<comment type="caution">
    <text evidence="9">The sequence shown here is derived from an EMBL/GenBank/DDBJ whole genome shotgun (WGS) entry which is preliminary data.</text>
</comment>
<dbReference type="EMBL" id="QMFB01000017">
    <property type="protein sequence ID" value="RAV17800.1"/>
    <property type="molecule type" value="Genomic_DNA"/>
</dbReference>
<dbReference type="PROSITE" id="PS50928">
    <property type="entry name" value="ABC_TM1"/>
    <property type="match status" value="1"/>
</dbReference>
<evidence type="ECO:0000313" key="10">
    <source>
        <dbReference type="Proteomes" id="UP000250369"/>
    </source>
</evidence>
<dbReference type="GO" id="GO:0005886">
    <property type="term" value="C:plasma membrane"/>
    <property type="evidence" value="ECO:0007669"/>
    <property type="project" value="UniProtKB-SubCell"/>
</dbReference>
<dbReference type="Pfam" id="PF00528">
    <property type="entry name" value="BPD_transp_1"/>
    <property type="match status" value="1"/>
</dbReference>
<comment type="similarity">
    <text evidence="7">Belongs to the binding-protein-dependent transport system permease family.</text>
</comment>
<evidence type="ECO:0000256" key="5">
    <source>
        <dbReference type="ARBA" id="ARBA00022989"/>
    </source>
</evidence>
<proteinExistence type="inferred from homology"/>
<dbReference type="Gene3D" id="1.10.3720.10">
    <property type="entry name" value="MetI-like"/>
    <property type="match status" value="1"/>
</dbReference>
<comment type="subcellular location">
    <subcellularLocation>
        <location evidence="1 7">Cell membrane</location>
        <topology evidence="1 7">Multi-pass membrane protein</topology>
    </subcellularLocation>
</comment>
<sequence length="294" mass="32493">MVGSSSQNSGRRRGPKVATRTLISYLTLFVLLLLSFVPIFMMISMSFRDSLSIYGDFWGMPWPPKWGNYTFALTDLFVPILRTMYLCIISIAGIILFATLSGYAFARLAFLGRRLLFFLVITMMTIPGMMLLTPNFILADFLHMKNSLEGLAFFYIGSGQLFAIFLLSAFFQSQPEEMFEAARIEGASEFRCVRSIAIPLAVPILITIGIMNFLSIYNDLVWPTLIISSPGLQTISMALANYAPSAGNAIGQMSRPDLGIITSGYAVASIPLLLLYTFGMKYFIEGLTSGAVKS</sequence>
<keyword evidence="4 7" id="KW-0812">Transmembrane</keyword>
<evidence type="ECO:0000256" key="4">
    <source>
        <dbReference type="ARBA" id="ARBA00022692"/>
    </source>
</evidence>
<organism evidence="9 10">
    <name type="scientific">Paenibacillus contaminans</name>
    <dbReference type="NCBI Taxonomy" id="450362"/>
    <lineage>
        <taxon>Bacteria</taxon>
        <taxon>Bacillati</taxon>
        <taxon>Bacillota</taxon>
        <taxon>Bacilli</taxon>
        <taxon>Bacillales</taxon>
        <taxon>Paenibacillaceae</taxon>
        <taxon>Paenibacillus</taxon>
    </lineage>
</organism>
<evidence type="ECO:0000256" key="1">
    <source>
        <dbReference type="ARBA" id="ARBA00004651"/>
    </source>
</evidence>
<keyword evidence="5 7" id="KW-1133">Transmembrane helix</keyword>
<dbReference type="SUPFAM" id="SSF161098">
    <property type="entry name" value="MetI-like"/>
    <property type="match status" value="1"/>
</dbReference>
<keyword evidence="10" id="KW-1185">Reference proteome</keyword>
<dbReference type="AlphaFoldDB" id="A0A329MD77"/>
<evidence type="ECO:0000259" key="8">
    <source>
        <dbReference type="PROSITE" id="PS50928"/>
    </source>
</evidence>
<feature type="transmembrane region" description="Helical" evidence="7">
    <location>
        <begin position="115"/>
        <end position="132"/>
    </location>
</feature>